<proteinExistence type="predicted"/>
<feature type="compositionally biased region" description="Basic and acidic residues" evidence="1">
    <location>
        <begin position="210"/>
        <end position="220"/>
    </location>
</feature>
<dbReference type="Proteomes" id="UP000429607">
    <property type="component" value="Unassembled WGS sequence"/>
</dbReference>
<feature type="compositionally biased region" description="Pro residues" evidence="1">
    <location>
        <begin position="173"/>
        <end position="182"/>
    </location>
</feature>
<comment type="caution">
    <text evidence="2">The sequence shown here is derived from an EMBL/GenBank/DDBJ whole genome shotgun (WGS) entry which is preliminary data.</text>
</comment>
<accession>A0A6A3MUQ3</accession>
<feature type="compositionally biased region" description="Basic and acidic residues" evidence="1">
    <location>
        <begin position="351"/>
        <end position="360"/>
    </location>
</feature>
<gene>
    <name evidence="2" type="ORF">PR001_g10556</name>
</gene>
<dbReference type="AlphaFoldDB" id="A0A6A3MUQ3"/>
<name>A0A6A3MUQ3_9STRA</name>
<protein>
    <submittedName>
        <fullName evidence="2">Uncharacterized protein</fullName>
    </submittedName>
</protein>
<reference evidence="2 3" key="1">
    <citation type="submission" date="2018-09" db="EMBL/GenBank/DDBJ databases">
        <title>Genomic investigation of the strawberry pathogen Phytophthora fragariae indicates pathogenicity is determined by transcriptional variation in three key races.</title>
        <authorList>
            <person name="Adams T.M."/>
            <person name="Armitage A.D."/>
            <person name="Sobczyk M.K."/>
            <person name="Bates H.J."/>
            <person name="Dunwell J.M."/>
            <person name="Nellist C.F."/>
            <person name="Harrison R.J."/>
        </authorList>
    </citation>
    <scope>NUCLEOTIDE SEQUENCE [LARGE SCALE GENOMIC DNA]</scope>
    <source>
        <strain evidence="2 3">SCRP249</strain>
    </source>
</reference>
<organism evidence="2 3">
    <name type="scientific">Phytophthora rubi</name>
    <dbReference type="NCBI Taxonomy" id="129364"/>
    <lineage>
        <taxon>Eukaryota</taxon>
        <taxon>Sar</taxon>
        <taxon>Stramenopiles</taxon>
        <taxon>Oomycota</taxon>
        <taxon>Peronosporomycetes</taxon>
        <taxon>Peronosporales</taxon>
        <taxon>Peronosporaceae</taxon>
        <taxon>Phytophthora</taxon>
    </lineage>
</organism>
<feature type="region of interest" description="Disordered" evidence="1">
    <location>
        <begin position="338"/>
        <end position="417"/>
    </location>
</feature>
<feature type="region of interest" description="Disordered" evidence="1">
    <location>
        <begin position="134"/>
        <end position="220"/>
    </location>
</feature>
<evidence type="ECO:0000313" key="3">
    <source>
        <dbReference type="Proteomes" id="UP000429607"/>
    </source>
</evidence>
<sequence>MVIDQDVLVKDMVAKDVALVGMIVEEITDHARDFKHAAQIHERVEEALRSRLAVANQERDDVFAYTRMLKSQLKAGSLNVPRVMNFLNQHQTQVVGNWPRLKALLEHLKDRRAPPPDTWTTQIMVTAIDDYSAQPGPFAILDEDSPDEEKKEGDDSGSGSGSKNAPLDFTQDPTPPATPQTPPSKRNKTSPTSSRKLQLRPDSYTPSTKDALDPRESLARTAEEARASLADHAVVWDKQRTDLQLVMRSGLDYLDAFDHVSGDHVVHPRIPVRDLTLMLARMMYWGKLYQTPWAKYVPSWCYKKAESYLNSLDGAPARWPVLKKLRLDDSAEVMEALFSGVGESEDDEDRDVTFKSHVEFKPQAPRTTPPREAKRRRGSISSVSSSSAPTVTDPPSEPPAKRHRPAQDRRRSVLARTEYSELAPDELALVETPGRGVMSWRQYDILLKFAPGTANAIEQTTGFPDYTPNLAKVTEVEAVRTRWDPASFKVLWDLAPWDDMFNQRLKFLILHQLDHLDAQAKSSLVDIVDFMWKHRRACWLTGHWFFIDHRLDDYSAELHADRKKECDTAKKNYKKLLDDKVRDGLPESVLEEPGIWTFPAKVCSWIWMDKSQLNDQGRPFSLAEQLRIVDKLEPARVQWNTCDSDDQRVAHLSPSLRKKLLPESERRRYPVSTQRP</sequence>
<evidence type="ECO:0000256" key="1">
    <source>
        <dbReference type="SAM" id="MobiDB-lite"/>
    </source>
</evidence>
<evidence type="ECO:0000313" key="2">
    <source>
        <dbReference type="EMBL" id="KAE9032562.1"/>
    </source>
</evidence>
<dbReference type="EMBL" id="QXFV01000623">
    <property type="protein sequence ID" value="KAE9032562.1"/>
    <property type="molecule type" value="Genomic_DNA"/>
</dbReference>